<protein>
    <recommendedName>
        <fullName evidence="2">2-phospho-L-lactate guanylyltransferase</fullName>
    </recommendedName>
</protein>
<evidence type="ECO:0000313" key="1">
    <source>
        <dbReference type="EMBL" id="GAH31603.1"/>
    </source>
</evidence>
<sequence>MKSLLLIPIAPLSRTKSRLRDCFPKELLKDLTVAMFKDLASKVVNVDCFDQKIVYCHNNEILELAEEYGLIGIKEKLTKPRKSFDEVINDLNNIAIKEFNALSTLFTFLDVILISENNFKEISSLMESNQLVVCPAIHSAGISIFGRRPPD</sequence>
<dbReference type="EMBL" id="BARU01014194">
    <property type="protein sequence ID" value="GAH31603.1"/>
    <property type="molecule type" value="Genomic_DNA"/>
</dbReference>
<dbReference type="SUPFAM" id="SSF53448">
    <property type="entry name" value="Nucleotide-diphospho-sugar transferases"/>
    <property type="match status" value="1"/>
</dbReference>
<name>X1GF03_9ZZZZ</name>
<proteinExistence type="predicted"/>
<reference evidence="1" key="1">
    <citation type="journal article" date="2014" name="Front. Microbiol.">
        <title>High frequency of phylogenetically diverse reductive dehalogenase-homologous genes in deep subseafloor sedimentary metagenomes.</title>
        <authorList>
            <person name="Kawai M."/>
            <person name="Futagami T."/>
            <person name="Toyoda A."/>
            <person name="Takaki Y."/>
            <person name="Nishi S."/>
            <person name="Hori S."/>
            <person name="Arai W."/>
            <person name="Tsubouchi T."/>
            <person name="Morono Y."/>
            <person name="Uchiyama I."/>
            <person name="Ito T."/>
            <person name="Fujiyama A."/>
            <person name="Inagaki F."/>
            <person name="Takami H."/>
        </authorList>
    </citation>
    <scope>NUCLEOTIDE SEQUENCE</scope>
    <source>
        <strain evidence="1">Expedition CK06-06</strain>
    </source>
</reference>
<gene>
    <name evidence="1" type="ORF">S03H2_25196</name>
</gene>
<dbReference type="GO" id="GO:0043814">
    <property type="term" value="F:phospholactate guanylyltransferase activity"/>
    <property type="evidence" value="ECO:0007669"/>
    <property type="project" value="InterPro"/>
</dbReference>
<feature type="non-terminal residue" evidence="1">
    <location>
        <position position="151"/>
    </location>
</feature>
<dbReference type="Pfam" id="PF01983">
    <property type="entry name" value="CofC"/>
    <property type="match status" value="1"/>
</dbReference>
<dbReference type="Gene3D" id="3.90.550.10">
    <property type="entry name" value="Spore Coat Polysaccharide Biosynthesis Protein SpsA, Chain A"/>
    <property type="match status" value="1"/>
</dbReference>
<dbReference type="InterPro" id="IPR002835">
    <property type="entry name" value="CofC"/>
</dbReference>
<dbReference type="AlphaFoldDB" id="X1GF03"/>
<organism evidence="1">
    <name type="scientific">marine sediment metagenome</name>
    <dbReference type="NCBI Taxonomy" id="412755"/>
    <lineage>
        <taxon>unclassified sequences</taxon>
        <taxon>metagenomes</taxon>
        <taxon>ecological metagenomes</taxon>
    </lineage>
</organism>
<comment type="caution">
    <text evidence="1">The sequence shown here is derived from an EMBL/GenBank/DDBJ whole genome shotgun (WGS) entry which is preliminary data.</text>
</comment>
<accession>X1GF03</accession>
<dbReference type="InterPro" id="IPR029044">
    <property type="entry name" value="Nucleotide-diphossugar_trans"/>
</dbReference>
<evidence type="ECO:0008006" key="2">
    <source>
        <dbReference type="Google" id="ProtNLM"/>
    </source>
</evidence>